<evidence type="ECO:0000256" key="4">
    <source>
        <dbReference type="RuleBase" id="RU003818"/>
    </source>
</evidence>
<dbReference type="Pfam" id="PF02953">
    <property type="entry name" value="zf-Tim10_DDP"/>
    <property type="match status" value="1"/>
</dbReference>
<dbReference type="InterPro" id="IPR035427">
    <property type="entry name" value="Tim10-like_dom_sf"/>
</dbReference>
<evidence type="ECO:0000256" key="1">
    <source>
        <dbReference type="ARBA" id="ARBA00006686"/>
    </source>
</evidence>
<dbReference type="InterPro" id="IPR029034">
    <property type="entry name" value="Cystine-knot_cytokine"/>
</dbReference>
<dbReference type="Pfam" id="PF00341">
    <property type="entry name" value="PDGF"/>
    <property type="match status" value="1"/>
</dbReference>
<reference evidence="7 8" key="1">
    <citation type="submission" date="2022-05" db="EMBL/GenBank/DDBJ databases">
        <authorList>
            <consortium name="Genoscope - CEA"/>
            <person name="William W."/>
        </authorList>
    </citation>
    <scope>NUCLEOTIDE SEQUENCE [LARGE SCALE GENOMIC DNA]</scope>
</reference>
<keyword evidence="2 4" id="KW-0339">Growth factor</keyword>
<gene>
    <name evidence="7" type="ORF">PLOB_00031324</name>
</gene>
<keyword evidence="8" id="KW-1185">Reference proteome</keyword>
<feature type="region of interest" description="Disordered" evidence="5">
    <location>
        <begin position="77"/>
        <end position="103"/>
    </location>
</feature>
<evidence type="ECO:0000259" key="6">
    <source>
        <dbReference type="PROSITE" id="PS50278"/>
    </source>
</evidence>
<feature type="domain" description="Platelet-derived growth factor (PDGF) family profile" evidence="6">
    <location>
        <begin position="10"/>
        <end position="67"/>
    </location>
</feature>
<comment type="caution">
    <text evidence="7">The sequence shown here is derived from an EMBL/GenBank/DDBJ whole genome shotgun (WGS) entry which is preliminary data.</text>
</comment>
<dbReference type="EMBL" id="CALNXK010000004">
    <property type="protein sequence ID" value="CAH3036051.1"/>
    <property type="molecule type" value="Genomic_DNA"/>
</dbReference>
<dbReference type="Gene3D" id="1.10.287.810">
    <property type="entry name" value="Mitochondrial import inner membrane translocase subunit tim13 like domains"/>
    <property type="match status" value="1"/>
</dbReference>
<dbReference type="Gene3D" id="2.10.90.10">
    <property type="entry name" value="Cystine-knot cytokines"/>
    <property type="match status" value="1"/>
</dbReference>
<evidence type="ECO:0000256" key="3">
    <source>
        <dbReference type="ARBA" id="ARBA00023246"/>
    </source>
</evidence>
<dbReference type="InterPro" id="IPR000072">
    <property type="entry name" value="PDGF/VEGF_dom"/>
</dbReference>
<evidence type="ECO:0000313" key="8">
    <source>
        <dbReference type="Proteomes" id="UP001159405"/>
    </source>
</evidence>
<dbReference type="SMART" id="SM00141">
    <property type="entry name" value="PDGF"/>
    <property type="match status" value="1"/>
</dbReference>
<organism evidence="7 8">
    <name type="scientific">Porites lobata</name>
    <dbReference type="NCBI Taxonomy" id="104759"/>
    <lineage>
        <taxon>Eukaryota</taxon>
        <taxon>Metazoa</taxon>
        <taxon>Cnidaria</taxon>
        <taxon>Anthozoa</taxon>
        <taxon>Hexacorallia</taxon>
        <taxon>Scleractinia</taxon>
        <taxon>Fungiina</taxon>
        <taxon>Poritidae</taxon>
        <taxon>Porites</taxon>
    </lineage>
</organism>
<proteinExistence type="inferred from homology"/>
<name>A0ABN8MWF6_9CNID</name>
<feature type="compositionally biased region" description="Low complexity" evidence="5">
    <location>
        <begin position="79"/>
        <end position="100"/>
    </location>
</feature>
<dbReference type="PROSITE" id="PS50278">
    <property type="entry name" value="PDGF_2"/>
    <property type="match status" value="1"/>
</dbReference>
<keyword evidence="3" id="KW-0497">Mitogen</keyword>
<evidence type="ECO:0000313" key="7">
    <source>
        <dbReference type="EMBL" id="CAH3036051.1"/>
    </source>
</evidence>
<accession>A0ABN8MWF6</accession>
<dbReference type="InterPro" id="IPR004217">
    <property type="entry name" value="Tim10-like"/>
</dbReference>
<evidence type="ECO:0000256" key="2">
    <source>
        <dbReference type="ARBA" id="ARBA00023030"/>
    </source>
</evidence>
<protein>
    <recommendedName>
        <fullName evidence="6">Platelet-derived growth factor (PDGF) family profile domain-containing protein</fullName>
    </recommendedName>
</protein>
<dbReference type="SUPFAM" id="SSF57501">
    <property type="entry name" value="Cystine-knot cytokines"/>
    <property type="match status" value="1"/>
</dbReference>
<dbReference type="Proteomes" id="UP001159405">
    <property type="component" value="Unassembled WGS sequence"/>
</dbReference>
<comment type="similarity">
    <text evidence="1 4">Belongs to the PDGF/VEGF growth factor family.</text>
</comment>
<feature type="non-terminal residue" evidence="7">
    <location>
        <position position="1"/>
    </location>
</feature>
<evidence type="ECO:0000256" key="5">
    <source>
        <dbReference type="SAM" id="MobiDB-lite"/>
    </source>
</evidence>
<dbReference type="SUPFAM" id="SSF144122">
    <property type="entry name" value="Tim10-like"/>
    <property type="match status" value="1"/>
</dbReference>
<sequence length="194" mass="21310">SSLVCSQITCSTRPTVVKLPAEAYGFGYSLYPPCAVVNRCGGCCYTQSHSCQPINTHMKPVNTVLIKLGMNLESMTQISSPSSTSEPSKSLKSPSLPLSPNNDRLPVSGYLHLRKMAGKGQVDLEMQKFILAEQEKAKFQGLVHNLTDTCWDRCVEKIGSKLDSRTETCLVNCVERFIDASNFVANRFAQIGQN</sequence>
<dbReference type="PANTHER" id="PTHR11633:SF1">
    <property type="entry name" value="LD28763P"/>
    <property type="match status" value="1"/>
</dbReference>
<dbReference type="PANTHER" id="PTHR11633">
    <property type="entry name" value="PLATELET-DERIVED GROWTH FACTOR"/>
    <property type="match status" value="1"/>
</dbReference>